<keyword evidence="3 5" id="KW-0949">S-adenosyl-L-methionine</keyword>
<dbReference type="Pfam" id="PF01189">
    <property type="entry name" value="Methyltr_RsmB-F"/>
    <property type="match status" value="1"/>
</dbReference>
<protein>
    <recommendedName>
        <fullName evidence="6">SAM-dependent MTase RsmB/NOP-type domain-containing protein</fullName>
    </recommendedName>
</protein>
<dbReference type="GO" id="GO:0070475">
    <property type="term" value="P:rRNA base methylation"/>
    <property type="evidence" value="ECO:0007669"/>
    <property type="project" value="TreeGrafter"/>
</dbReference>
<keyword evidence="1 5" id="KW-0489">Methyltransferase</keyword>
<keyword evidence="8" id="KW-1185">Reference proteome</keyword>
<evidence type="ECO:0000256" key="2">
    <source>
        <dbReference type="ARBA" id="ARBA00022679"/>
    </source>
</evidence>
<dbReference type="InterPro" id="IPR029063">
    <property type="entry name" value="SAM-dependent_MTases_sf"/>
</dbReference>
<dbReference type="SUPFAM" id="SSF53335">
    <property type="entry name" value="S-adenosyl-L-methionine-dependent methyltransferases"/>
    <property type="match status" value="1"/>
</dbReference>
<gene>
    <name evidence="7" type="ORF">HK100_006083</name>
</gene>
<dbReference type="Proteomes" id="UP001211907">
    <property type="component" value="Unassembled WGS sequence"/>
</dbReference>
<dbReference type="InterPro" id="IPR049560">
    <property type="entry name" value="MeTrfase_RsmB-F_NOP2_cat"/>
</dbReference>
<dbReference type="GO" id="GO:0005730">
    <property type="term" value="C:nucleolus"/>
    <property type="evidence" value="ECO:0007669"/>
    <property type="project" value="TreeGrafter"/>
</dbReference>
<proteinExistence type="inferred from homology"/>
<feature type="domain" description="SAM-dependent MTase RsmB/NOP-type" evidence="6">
    <location>
        <begin position="1"/>
        <end position="127"/>
    </location>
</feature>
<sequence length="127" mass="14127">MIMQNTGTIHAFDKDPLRLQTLIKLTGRAKCKNIKPLRTSFLDINPLDKTYAEATHILLDPSCSGSGITRRLDHLLVEGADDGVDDDDDGNGDENGGVVRDENRIQALSDFQFEVLMHAFKFPKVTK</sequence>
<evidence type="ECO:0000313" key="8">
    <source>
        <dbReference type="Proteomes" id="UP001211907"/>
    </source>
</evidence>
<dbReference type="PANTHER" id="PTHR22807">
    <property type="entry name" value="NOP2 YEAST -RELATED NOL1/NOP2/FMU SUN DOMAIN-CONTAINING"/>
    <property type="match status" value="1"/>
</dbReference>
<keyword evidence="2 5" id="KW-0808">Transferase</keyword>
<dbReference type="PROSITE" id="PS51686">
    <property type="entry name" value="SAM_MT_RSMB_NOP"/>
    <property type="match status" value="1"/>
</dbReference>
<keyword evidence="4 5" id="KW-0694">RNA-binding</keyword>
<dbReference type="GO" id="GO:0008173">
    <property type="term" value="F:RNA methyltransferase activity"/>
    <property type="evidence" value="ECO:0007669"/>
    <property type="project" value="InterPro"/>
</dbReference>
<dbReference type="AlphaFoldDB" id="A0AAD5SQZ9"/>
<dbReference type="EMBL" id="JADGJH010002824">
    <property type="protein sequence ID" value="KAJ3094619.1"/>
    <property type="molecule type" value="Genomic_DNA"/>
</dbReference>
<dbReference type="InterPro" id="IPR023267">
    <property type="entry name" value="RCMT"/>
</dbReference>
<dbReference type="PANTHER" id="PTHR22807:SF4">
    <property type="entry name" value="28S RRNA (CYTOSINE-C(5))-METHYLTRANSFERASE"/>
    <property type="match status" value="1"/>
</dbReference>
<evidence type="ECO:0000313" key="7">
    <source>
        <dbReference type="EMBL" id="KAJ3094619.1"/>
    </source>
</evidence>
<evidence type="ECO:0000259" key="6">
    <source>
        <dbReference type="PROSITE" id="PS51686"/>
    </source>
</evidence>
<evidence type="ECO:0000256" key="1">
    <source>
        <dbReference type="ARBA" id="ARBA00022603"/>
    </source>
</evidence>
<feature type="binding site" evidence="5">
    <location>
        <position position="13"/>
    </location>
    <ligand>
        <name>S-adenosyl-L-methionine</name>
        <dbReference type="ChEBI" id="CHEBI:59789"/>
    </ligand>
</feature>
<name>A0AAD5SQZ9_9FUNG</name>
<comment type="caution">
    <text evidence="5">Lacks conserved residue(s) required for the propagation of feature annotation.</text>
</comment>
<comment type="similarity">
    <text evidence="5">Belongs to the class I-like SAM-binding methyltransferase superfamily. RsmB/NOP family.</text>
</comment>
<accession>A0AAD5SQZ9</accession>
<dbReference type="InterPro" id="IPR001678">
    <property type="entry name" value="MeTrfase_RsmB-F_NOP2_dom"/>
</dbReference>
<dbReference type="GO" id="GO:0003723">
    <property type="term" value="F:RNA binding"/>
    <property type="evidence" value="ECO:0007669"/>
    <property type="project" value="UniProtKB-UniRule"/>
</dbReference>
<organism evidence="7 8">
    <name type="scientific">Physocladia obscura</name>
    <dbReference type="NCBI Taxonomy" id="109957"/>
    <lineage>
        <taxon>Eukaryota</taxon>
        <taxon>Fungi</taxon>
        <taxon>Fungi incertae sedis</taxon>
        <taxon>Chytridiomycota</taxon>
        <taxon>Chytridiomycota incertae sedis</taxon>
        <taxon>Chytridiomycetes</taxon>
        <taxon>Chytridiales</taxon>
        <taxon>Chytriomycetaceae</taxon>
        <taxon>Physocladia</taxon>
    </lineage>
</organism>
<evidence type="ECO:0000256" key="5">
    <source>
        <dbReference type="PROSITE-ProRule" id="PRU01023"/>
    </source>
</evidence>
<comment type="caution">
    <text evidence="7">The sequence shown here is derived from an EMBL/GenBank/DDBJ whole genome shotgun (WGS) entry which is preliminary data.</text>
</comment>
<evidence type="ECO:0000256" key="4">
    <source>
        <dbReference type="ARBA" id="ARBA00022884"/>
    </source>
</evidence>
<feature type="non-terminal residue" evidence="7">
    <location>
        <position position="127"/>
    </location>
</feature>
<reference evidence="7" key="1">
    <citation type="submission" date="2020-05" db="EMBL/GenBank/DDBJ databases">
        <title>Phylogenomic resolution of chytrid fungi.</title>
        <authorList>
            <person name="Stajich J.E."/>
            <person name="Amses K."/>
            <person name="Simmons R."/>
            <person name="Seto K."/>
            <person name="Myers J."/>
            <person name="Bonds A."/>
            <person name="Quandt C.A."/>
            <person name="Barry K."/>
            <person name="Liu P."/>
            <person name="Grigoriev I."/>
            <person name="Longcore J.E."/>
            <person name="James T.Y."/>
        </authorList>
    </citation>
    <scope>NUCLEOTIDE SEQUENCE</scope>
    <source>
        <strain evidence="7">JEL0513</strain>
    </source>
</reference>
<dbReference type="Gene3D" id="3.40.50.150">
    <property type="entry name" value="Vaccinia Virus protein VP39"/>
    <property type="match status" value="1"/>
</dbReference>
<evidence type="ECO:0000256" key="3">
    <source>
        <dbReference type="ARBA" id="ARBA00022691"/>
    </source>
</evidence>
<feature type="binding site" evidence="5">
    <location>
        <position position="60"/>
    </location>
    <ligand>
        <name>S-adenosyl-L-methionine</name>
        <dbReference type="ChEBI" id="CHEBI:59789"/>
    </ligand>
</feature>